<evidence type="ECO:0000313" key="2">
    <source>
        <dbReference type="EMBL" id="CAE0485792.1"/>
    </source>
</evidence>
<feature type="region of interest" description="Disordered" evidence="1">
    <location>
        <begin position="90"/>
        <end position="111"/>
    </location>
</feature>
<organism evidence="2">
    <name type="scientific">Dunaliella tertiolecta</name>
    <name type="common">Green alga</name>
    <dbReference type="NCBI Taxonomy" id="3047"/>
    <lineage>
        <taxon>Eukaryota</taxon>
        <taxon>Viridiplantae</taxon>
        <taxon>Chlorophyta</taxon>
        <taxon>core chlorophytes</taxon>
        <taxon>Chlorophyceae</taxon>
        <taxon>CS clade</taxon>
        <taxon>Chlamydomonadales</taxon>
        <taxon>Dunaliellaceae</taxon>
        <taxon>Dunaliella</taxon>
    </lineage>
</organism>
<feature type="compositionally biased region" description="Low complexity" evidence="1">
    <location>
        <begin position="41"/>
        <end position="53"/>
    </location>
</feature>
<feature type="region of interest" description="Disordered" evidence="1">
    <location>
        <begin position="186"/>
        <end position="285"/>
    </location>
</feature>
<gene>
    <name evidence="2" type="ORF">DTER00134_LOCUS831</name>
</gene>
<feature type="region of interest" description="Disordered" evidence="1">
    <location>
        <begin position="1"/>
        <end position="66"/>
    </location>
</feature>
<feature type="compositionally biased region" description="Polar residues" evidence="1">
    <location>
        <begin position="237"/>
        <end position="252"/>
    </location>
</feature>
<name>A0A7S3VI30_DUNTE</name>
<feature type="compositionally biased region" description="Pro residues" evidence="1">
    <location>
        <begin position="100"/>
        <end position="111"/>
    </location>
</feature>
<dbReference type="AlphaFoldDB" id="A0A7S3VI30"/>
<reference evidence="2" key="1">
    <citation type="submission" date="2021-01" db="EMBL/GenBank/DDBJ databases">
        <authorList>
            <person name="Corre E."/>
            <person name="Pelletier E."/>
            <person name="Niang G."/>
            <person name="Scheremetjew M."/>
            <person name="Finn R."/>
            <person name="Kale V."/>
            <person name="Holt S."/>
            <person name="Cochrane G."/>
            <person name="Meng A."/>
            <person name="Brown T."/>
            <person name="Cohen L."/>
        </authorList>
    </citation>
    <scope>NUCLEOTIDE SEQUENCE</scope>
    <source>
        <strain evidence="2">CCMP1320</strain>
    </source>
</reference>
<protein>
    <submittedName>
        <fullName evidence="2">Uncharacterized protein</fullName>
    </submittedName>
</protein>
<feature type="region of interest" description="Disordered" evidence="1">
    <location>
        <begin position="298"/>
        <end position="320"/>
    </location>
</feature>
<sequence length="517" mass="56244">MVLPSSGSLDLYFVDLRPVETPAPPPAPPPPPPSTPPSSTLPPAAVDQPQAQARKVTSPEQDAPIAPGMRFKSAALAAAAAFKASRAASAAEPKVQPVQGAPPTPKGAPPIPAKEPVVLAQPVLMQQPQMDALVAALQHWKMLDPYKLVQLVDTSGCMVMQEAMLALGYPIMPSWEQAFEEHGRREEGIVSLESPREEDIWSEETSPRSTRPSDRQGHLRPQRRRSSGGVGALAQAPSMSHGRSSTSFSLAQSPKYGPVSSTSVLKEGHEKKERSKGAGKDEAGANFKALDAEQRLQDVTDGGGRQPSSPGSASRASTSGRGSQCLEVVGLRDHEGFVEAMRLLAVSHYITCDQLARLLALLPVANERGVDSLGVELCTMFWARTVDRKSTDPTKGGWTSIMWRLAPQQQVCLAQRLGYMNIFNKKRPAMHYRLRMYRQDEHEIAWQLFNMAINASHTCFLDFHVDGVPKKVNQGPGMWTVMRGNAASGTVPQTVCEFDFSWDHKLVAEAEEKKKAQ</sequence>
<feature type="compositionally biased region" description="Basic and acidic residues" evidence="1">
    <location>
        <begin position="266"/>
        <end position="283"/>
    </location>
</feature>
<feature type="compositionally biased region" description="Basic and acidic residues" evidence="1">
    <location>
        <begin position="186"/>
        <end position="199"/>
    </location>
</feature>
<feature type="compositionally biased region" description="Pro residues" evidence="1">
    <location>
        <begin position="21"/>
        <end position="40"/>
    </location>
</feature>
<evidence type="ECO:0000256" key="1">
    <source>
        <dbReference type="SAM" id="MobiDB-lite"/>
    </source>
</evidence>
<accession>A0A7S3VI30</accession>
<proteinExistence type="predicted"/>
<feature type="compositionally biased region" description="Low complexity" evidence="1">
    <location>
        <begin position="306"/>
        <end position="320"/>
    </location>
</feature>
<dbReference type="EMBL" id="HBIP01001958">
    <property type="protein sequence ID" value="CAE0485792.1"/>
    <property type="molecule type" value="Transcribed_RNA"/>
</dbReference>